<dbReference type="PANTHER" id="PTHR48022">
    <property type="entry name" value="PLASTIDIC GLUCOSE TRANSPORTER 4"/>
    <property type="match status" value="1"/>
</dbReference>
<comment type="similarity">
    <text evidence="2">Belongs to the major facilitator superfamily. Sugar transporter (TC 2.A.1.1) family.</text>
</comment>
<dbReference type="InterPro" id="IPR020846">
    <property type="entry name" value="MFS_dom"/>
</dbReference>
<dbReference type="EMBL" id="CABFOC020000015">
    <property type="protein sequence ID" value="CAH0046826.1"/>
    <property type="molecule type" value="Genomic_DNA"/>
</dbReference>
<evidence type="ECO:0000256" key="6">
    <source>
        <dbReference type="SAM" id="Phobius"/>
    </source>
</evidence>
<evidence type="ECO:0000259" key="7">
    <source>
        <dbReference type="PROSITE" id="PS50850"/>
    </source>
</evidence>
<feature type="transmembrane region" description="Helical" evidence="6">
    <location>
        <begin position="7"/>
        <end position="23"/>
    </location>
</feature>
<protein>
    <recommendedName>
        <fullName evidence="7">Major facilitator superfamily (MFS) profile domain-containing protein</fullName>
    </recommendedName>
</protein>
<keyword evidence="4 6" id="KW-1133">Transmembrane helix</keyword>
<dbReference type="GO" id="GO:0005351">
    <property type="term" value="F:carbohydrate:proton symporter activity"/>
    <property type="evidence" value="ECO:0007669"/>
    <property type="project" value="TreeGrafter"/>
</dbReference>
<dbReference type="Pfam" id="PF00083">
    <property type="entry name" value="Sugar_tr"/>
    <property type="match status" value="1"/>
</dbReference>
<dbReference type="Proteomes" id="UP000775872">
    <property type="component" value="Unassembled WGS sequence"/>
</dbReference>
<reference evidence="8" key="1">
    <citation type="submission" date="2021-10" db="EMBL/GenBank/DDBJ databases">
        <authorList>
            <person name="Piombo E."/>
        </authorList>
    </citation>
    <scope>NUCLEOTIDE SEQUENCE</scope>
</reference>
<proteinExistence type="inferred from homology"/>
<evidence type="ECO:0000256" key="1">
    <source>
        <dbReference type="ARBA" id="ARBA00004141"/>
    </source>
</evidence>
<evidence type="ECO:0000313" key="8">
    <source>
        <dbReference type="EMBL" id="CAH0046826.1"/>
    </source>
</evidence>
<comment type="caution">
    <text evidence="8">The sequence shown here is derived from an EMBL/GenBank/DDBJ whole genome shotgun (WGS) entry which is preliminary data.</text>
</comment>
<keyword evidence="3 6" id="KW-0812">Transmembrane</keyword>
<dbReference type="GO" id="GO:0016020">
    <property type="term" value="C:membrane"/>
    <property type="evidence" value="ECO:0007669"/>
    <property type="project" value="UniProtKB-SubCell"/>
</dbReference>
<feature type="transmembrane region" description="Helical" evidence="6">
    <location>
        <begin position="89"/>
        <end position="107"/>
    </location>
</feature>
<comment type="subcellular location">
    <subcellularLocation>
        <location evidence="1">Membrane</location>
        <topology evidence="1">Multi-pass membrane protein</topology>
    </subcellularLocation>
</comment>
<dbReference type="PROSITE" id="PS50850">
    <property type="entry name" value="MFS"/>
    <property type="match status" value="1"/>
</dbReference>
<dbReference type="InterPro" id="IPR050360">
    <property type="entry name" value="MFS_Sugar_Transporters"/>
</dbReference>
<dbReference type="Gene3D" id="1.20.1250.20">
    <property type="entry name" value="MFS general substrate transporter like domains"/>
    <property type="match status" value="1"/>
</dbReference>
<organism evidence="8 9">
    <name type="scientific">Clonostachys solani</name>
    <dbReference type="NCBI Taxonomy" id="160281"/>
    <lineage>
        <taxon>Eukaryota</taxon>
        <taxon>Fungi</taxon>
        <taxon>Dikarya</taxon>
        <taxon>Ascomycota</taxon>
        <taxon>Pezizomycotina</taxon>
        <taxon>Sordariomycetes</taxon>
        <taxon>Hypocreomycetidae</taxon>
        <taxon>Hypocreales</taxon>
        <taxon>Bionectriaceae</taxon>
        <taxon>Clonostachys</taxon>
    </lineage>
</organism>
<evidence type="ECO:0000313" key="9">
    <source>
        <dbReference type="Proteomes" id="UP000775872"/>
    </source>
</evidence>
<accession>A0A9N9Z0I5</accession>
<evidence type="ECO:0000256" key="5">
    <source>
        <dbReference type="ARBA" id="ARBA00023136"/>
    </source>
</evidence>
<sequence>MAPPKHIYAWLICGFATLGAWLYGYDGVYFTGVVALGVFVKSFGTLQPDGTYSIRPSDLSAMTSMIQVGELVGSLGSAPINDYLGRKGAWIVGSLFVTIGVVLQLVTSSSQAIISGGRAVLGFGVGAFCATSPLYIARILVTEWSKQPRIDHDAVDMRNDDKSDRDVEKVVAEQVVQLRE</sequence>
<dbReference type="AlphaFoldDB" id="A0A9N9Z0I5"/>
<evidence type="ECO:0000256" key="3">
    <source>
        <dbReference type="ARBA" id="ARBA00022692"/>
    </source>
</evidence>
<keyword evidence="5 6" id="KW-0472">Membrane</keyword>
<dbReference type="OrthoDB" id="6133115at2759"/>
<gene>
    <name evidence="8" type="ORF">CSOL1703_00013062</name>
</gene>
<dbReference type="SUPFAM" id="SSF103473">
    <property type="entry name" value="MFS general substrate transporter"/>
    <property type="match status" value="1"/>
</dbReference>
<feature type="domain" description="Major facilitator superfamily (MFS) profile" evidence="7">
    <location>
        <begin position="12"/>
        <end position="180"/>
    </location>
</feature>
<dbReference type="PANTHER" id="PTHR48022:SF77">
    <property type="entry name" value="MAJOR FACILITATOR SUPERFAMILY (MFS) PROFILE DOMAIN-CONTAINING PROTEIN"/>
    <property type="match status" value="1"/>
</dbReference>
<name>A0A9N9Z0I5_9HYPO</name>
<dbReference type="InterPro" id="IPR005828">
    <property type="entry name" value="MFS_sugar_transport-like"/>
</dbReference>
<evidence type="ECO:0000256" key="4">
    <source>
        <dbReference type="ARBA" id="ARBA00022989"/>
    </source>
</evidence>
<keyword evidence="9" id="KW-1185">Reference proteome</keyword>
<feature type="transmembrane region" description="Helical" evidence="6">
    <location>
        <begin position="119"/>
        <end position="141"/>
    </location>
</feature>
<evidence type="ECO:0000256" key="2">
    <source>
        <dbReference type="ARBA" id="ARBA00010992"/>
    </source>
</evidence>
<dbReference type="InterPro" id="IPR036259">
    <property type="entry name" value="MFS_trans_sf"/>
</dbReference>